<dbReference type="EMBL" id="LGTQ01000013">
    <property type="protein sequence ID" value="KPM46852.1"/>
    <property type="molecule type" value="Genomic_DNA"/>
</dbReference>
<proteinExistence type="predicted"/>
<feature type="chain" id="PRO_5006026303" description="DUF5723 domain-containing protein" evidence="1">
    <location>
        <begin position="20"/>
        <end position="397"/>
    </location>
</feature>
<feature type="signal peptide" evidence="1">
    <location>
        <begin position="1"/>
        <end position="19"/>
    </location>
</feature>
<accession>A0A0N8H9A8</accession>
<evidence type="ECO:0008006" key="4">
    <source>
        <dbReference type="Google" id="ProtNLM"/>
    </source>
</evidence>
<dbReference type="STRING" id="1605367.AFM12_16560"/>
<comment type="caution">
    <text evidence="2">The sequence shown here is derived from an EMBL/GenBank/DDBJ whole genome shotgun (WGS) entry which is preliminary data.</text>
</comment>
<gene>
    <name evidence="2" type="ORF">AFM12_16560</name>
</gene>
<sequence length="397" mass="44244">MKKLYILILLLNVASLAAAQDSLQTKRSFKEVVQINGYLKNMQTVNFVDLNEIGIDNLVHNRINIKAYISDNLTASVGWRNRIIFGDQVASIPGYGSNLDFDTGLIDMSWVLVNKDPFVLHSTIDRLNLNYVKNNLEVTIGRQRINWGRTLAWNPNDLFNTYNFIDFDYEERPGTDAIRAQYYLPNGMSSFDFAINRDALGFSTYAGKFQFNTAGYDVQLIAGKYIQDVAAGVGWAGSLGNVGFKGEATYFMPTKEAIQQQNVFVATATFDYSFANSLYLNGAYLHSSNGLSEPINLGDSGDLALIGAFGNLTAKTLFPSKDATFLTASYPISPLWNVSLAGMYGFGMNLAFISPNISVSLREDLEAILVGQSFYMEQNDKMELLGNGFFFRLKWSF</sequence>
<keyword evidence="3" id="KW-1185">Reference proteome</keyword>
<dbReference type="PATRIC" id="fig|1605367.3.peg.745"/>
<organism evidence="2 3">
    <name type="scientific">Jiulongibacter sediminis</name>
    <dbReference type="NCBI Taxonomy" id="1605367"/>
    <lineage>
        <taxon>Bacteria</taxon>
        <taxon>Pseudomonadati</taxon>
        <taxon>Bacteroidota</taxon>
        <taxon>Cytophagia</taxon>
        <taxon>Cytophagales</taxon>
        <taxon>Leadbetterellaceae</taxon>
        <taxon>Jiulongibacter</taxon>
    </lineage>
</organism>
<dbReference type="Proteomes" id="UP000050454">
    <property type="component" value="Unassembled WGS sequence"/>
</dbReference>
<name>A0A0N8H9A8_9BACT</name>
<evidence type="ECO:0000256" key="1">
    <source>
        <dbReference type="SAM" id="SignalP"/>
    </source>
</evidence>
<evidence type="ECO:0000313" key="2">
    <source>
        <dbReference type="EMBL" id="KPM46852.1"/>
    </source>
</evidence>
<evidence type="ECO:0000313" key="3">
    <source>
        <dbReference type="Proteomes" id="UP000050454"/>
    </source>
</evidence>
<reference evidence="2 3" key="1">
    <citation type="submission" date="2015-07" db="EMBL/GenBank/DDBJ databases">
        <title>The draft genome sequence of Leadbetterella sp. JN14-9.</title>
        <authorList>
            <person name="Liu Y."/>
            <person name="Du J."/>
            <person name="Shao Z."/>
        </authorList>
    </citation>
    <scope>NUCLEOTIDE SEQUENCE [LARGE SCALE GENOMIC DNA]</scope>
    <source>
        <strain evidence="2 3">JN14-9</strain>
    </source>
</reference>
<dbReference type="AlphaFoldDB" id="A0A0N8H9A8"/>
<dbReference type="OrthoDB" id="5383458at2"/>
<dbReference type="InterPro" id="IPR010727">
    <property type="entry name" value="DUF1302"/>
</dbReference>
<dbReference type="RefSeq" id="WP_055150507.1">
    <property type="nucleotide sequence ID" value="NZ_JXSZ01000013.1"/>
</dbReference>
<protein>
    <recommendedName>
        <fullName evidence="4">DUF5723 domain-containing protein</fullName>
    </recommendedName>
</protein>
<dbReference type="Pfam" id="PF06980">
    <property type="entry name" value="DUF1302"/>
    <property type="match status" value="1"/>
</dbReference>
<keyword evidence="1" id="KW-0732">Signal</keyword>